<protein>
    <recommendedName>
        <fullName evidence="1">RNase H type-1 domain-containing protein</fullName>
    </recommendedName>
</protein>
<dbReference type="InterPro" id="IPR036397">
    <property type="entry name" value="RNaseH_sf"/>
</dbReference>
<dbReference type="InParanoid" id="G4ZFN7"/>
<feature type="domain" description="RNase H type-1" evidence="1">
    <location>
        <begin position="12"/>
        <end position="117"/>
    </location>
</feature>
<dbReference type="GO" id="GO:0003676">
    <property type="term" value="F:nucleic acid binding"/>
    <property type="evidence" value="ECO:0007669"/>
    <property type="project" value="InterPro"/>
</dbReference>
<dbReference type="OMA" id="DCAEDRR"/>
<reference evidence="2 3" key="1">
    <citation type="journal article" date="2006" name="Science">
        <title>Phytophthora genome sequences uncover evolutionary origins and mechanisms of pathogenesis.</title>
        <authorList>
            <person name="Tyler B.M."/>
            <person name="Tripathy S."/>
            <person name="Zhang X."/>
            <person name="Dehal P."/>
            <person name="Jiang R.H."/>
            <person name="Aerts A."/>
            <person name="Arredondo F.D."/>
            <person name="Baxter L."/>
            <person name="Bensasson D."/>
            <person name="Beynon J.L."/>
            <person name="Chapman J."/>
            <person name="Damasceno C.M."/>
            <person name="Dorrance A.E."/>
            <person name="Dou D."/>
            <person name="Dickerman A.W."/>
            <person name="Dubchak I.L."/>
            <person name="Garbelotto M."/>
            <person name="Gijzen M."/>
            <person name="Gordon S.G."/>
            <person name="Govers F."/>
            <person name="Grunwald N.J."/>
            <person name="Huang W."/>
            <person name="Ivors K.L."/>
            <person name="Jones R.W."/>
            <person name="Kamoun S."/>
            <person name="Krampis K."/>
            <person name="Lamour K.H."/>
            <person name="Lee M.K."/>
            <person name="McDonald W.H."/>
            <person name="Medina M."/>
            <person name="Meijer H.J."/>
            <person name="Nordberg E.K."/>
            <person name="Maclean D.J."/>
            <person name="Ospina-Giraldo M.D."/>
            <person name="Morris P.F."/>
            <person name="Phuntumart V."/>
            <person name="Putnam N.H."/>
            <person name="Rash S."/>
            <person name="Rose J.K."/>
            <person name="Sakihama Y."/>
            <person name="Salamov A.A."/>
            <person name="Savidor A."/>
            <person name="Scheuring C.F."/>
            <person name="Smith B.M."/>
            <person name="Sobral B.W."/>
            <person name="Terry A."/>
            <person name="Torto-Alalibo T.A."/>
            <person name="Win J."/>
            <person name="Xu Z."/>
            <person name="Zhang H."/>
            <person name="Grigoriev I.V."/>
            <person name="Rokhsar D.S."/>
            <person name="Boore J.L."/>
        </authorList>
    </citation>
    <scope>NUCLEOTIDE SEQUENCE [LARGE SCALE GENOMIC DNA]</scope>
    <source>
        <strain evidence="2 3">P6497</strain>
    </source>
</reference>
<name>G4ZFN7_PHYSP</name>
<keyword evidence="3" id="KW-1185">Reference proteome</keyword>
<sequence length="162" mass="18452">MPLSQNLTANFIVSTSGTPIWAASMAYGSPTTTNNQAEYNGLLTGLVYAHRANIDPLFVVGDSQLIIRQQRTRAEPRAHHLRQLYMRCRVLADKCKVVKWTHQLRAFNKTADSLTNLAMDTARSRQVIFSPETTDDHFHTVVMRYAASDLRKWLDDCAEDRR</sequence>
<evidence type="ECO:0000313" key="2">
    <source>
        <dbReference type="EMBL" id="EGZ18505.1"/>
    </source>
</evidence>
<dbReference type="GeneID" id="20657703"/>
<dbReference type="InterPro" id="IPR012337">
    <property type="entry name" value="RNaseH-like_sf"/>
</dbReference>
<accession>G4ZFN7</accession>
<dbReference type="PANTHER" id="PTHR48475:SF1">
    <property type="entry name" value="RNASE H TYPE-1 DOMAIN-CONTAINING PROTEIN"/>
    <property type="match status" value="1"/>
</dbReference>
<dbReference type="EMBL" id="JH159154">
    <property type="protein sequence ID" value="EGZ18505.1"/>
    <property type="molecule type" value="Genomic_DNA"/>
</dbReference>
<evidence type="ECO:0000259" key="1">
    <source>
        <dbReference type="Pfam" id="PF13456"/>
    </source>
</evidence>
<proteinExistence type="predicted"/>
<dbReference type="GO" id="GO:0004523">
    <property type="term" value="F:RNA-DNA hybrid ribonuclease activity"/>
    <property type="evidence" value="ECO:0007669"/>
    <property type="project" value="InterPro"/>
</dbReference>
<dbReference type="KEGG" id="psoj:PHYSODRAFT_499508"/>
<dbReference type="RefSeq" id="XP_009527563.1">
    <property type="nucleotide sequence ID" value="XM_009529268.1"/>
</dbReference>
<dbReference type="Proteomes" id="UP000002640">
    <property type="component" value="Unassembled WGS sequence"/>
</dbReference>
<gene>
    <name evidence="2" type="ORF">PHYSODRAFT_499508</name>
</gene>
<dbReference type="AlphaFoldDB" id="G4ZFN7"/>
<dbReference type="Pfam" id="PF13456">
    <property type="entry name" value="RVT_3"/>
    <property type="match status" value="1"/>
</dbReference>
<dbReference type="PANTHER" id="PTHR48475">
    <property type="entry name" value="RIBONUCLEASE H"/>
    <property type="match status" value="1"/>
</dbReference>
<evidence type="ECO:0000313" key="3">
    <source>
        <dbReference type="Proteomes" id="UP000002640"/>
    </source>
</evidence>
<dbReference type="Gene3D" id="3.30.420.10">
    <property type="entry name" value="Ribonuclease H-like superfamily/Ribonuclease H"/>
    <property type="match status" value="1"/>
</dbReference>
<organism evidence="2 3">
    <name type="scientific">Phytophthora sojae (strain P6497)</name>
    <name type="common">Soybean stem and root rot agent</name>
    <name type="synonym">Phytophthora megasperma f. sp. glycines</name>
    <dbReference type="NCBI Taxonomy" id="1094619"/>
    <lineage>
        <taxon>Eukaryota</taxon>
        <taxon>Sar</taxon>
        <taxon>Stramenopiles</taxon>
        <taxon>Oomycota</taxon>
        <taxon>Peronosporomycetes</taxon>
        <taxon>Peronosporales</taxon>
        <taxon>Peronosporaceae</taxon>
        <taxon>Phytophthora</taxon>
    </lineage>
</organism>
<dbReference type="SMR" id="G4ZFN7"/>
<dbReference type="InterPro" id="IPR002156">
    <property type="entry name" value="RNaseH_domain"/>
</dbReference>
<dbReference type="SUPFAM" id="SSF53098">
    <property type="entry name" value="Ribonuclease H-like"/>
    <property type="match status" value="1"/>
</dbReference>
<dbReference type="STRING" id="1094619.G4ZFN7"/>